<dbReference type="Proteomes" id="UP001596501">
    <property type="component" value="Unassembled WGS sequence"/>
</dbReference>
<accession>A0ABW2QNG0</accession>
<comment type="caution">
    <text evidence="2">The sequence shown here is derived from an EMBL/GenBank/DDBJ whole genome shotgun (WGS) entry which is preliminary data.</text>
</comment>
<evidence type="ECO:0008006" key="4">
    <source>
        <dbReference type="Google" id="ProtNLM"/>
    </source>
</evidence>
<proteinExistence type="predicted"/>
<protein>
    <recommendedName>
        <fullName evidence="4">Lipocalin-like domain-containing protein</fullName>
    </recommendedName>
</protein>
<reference evidence="3" key="1">
    <citation type="journal article" date="2019" name="Int. J. Syst. Evol. Microbiol.">
        <title>The Global Catalogue of Microorganisms (GCM) 10K type strain sequencing project: providing services to taxonomists for standard genome sequencing and annotation.</title>
        <authorList>
            <consortium name="The Broad Institute Genomics Platform"/>
            <consortium name="The Broad Institute Genome Sequencing Center for Infectious Disease"/>
            <person name="Wu L."/>
            <person name="Ma J."/>
        </authorList>
    </citation>
    <scope>NUCLEOTIDE SEQUENCE [LARGE SCALE GENOMIC DNA]</scope>
    <source>
        <strain evidence="3">CGMCC 1.12371</strain>
    </source>
</reference>
<feature type="chain" id="PRO_5045576259" description="Lipocalin-like domain-containing protein" evidence="1">
    <location>
        <begin position="31"/>
        <end position="264"/>
    </location>
</feature>
<organism evidence="2 3">
    <name type="scientific">Hydrogenophaga atypica</name>
    <dbReference type="NCBI Taxonomy" id="249409"/>
    <lineage>
        <taxon>Bacteria</taxon>
        <taxon>Pseudomonadati</taxon>
        <taxon>Pseudomonadota</taxon>
        <taxon>Betaproteobacteria</taxon>
        <taxon>Burkholderiales</taxon>
        <taxon>Comamonadaceae</taxon>
        <taxon>Hydrogenophaga</taxon>
    </lineage>
</organism>
<feature type="signal peptide" evidence="1">
    <location>
        <begin position="1"/>
        <end position="30"/>
    </location>
</feature>
<keyword evidence="3" id="KW-1185">Reference proteome</keyword>
<evidence type="ECO:0000256" key="1">
    <source>
        <dbReference type="SAM" id="SignalP"/>
    </source>
</evidence>
<dbReference type="EMBL" id="JBHTCA010000017">
    <property type="protein sequence ID" value="MFC7410596.1"/>
    <property type="molecule type" value="Genomic_DNA"/>
</dbReference>
<evidence type="ECO:0000313" key="2">
    <source>
        <dbReference type="EMBL" id="MFC7410596.1"/>
    </source>
</evidence>
<sequence length="264" mass="26619">MNRFSNAHSFARKPFVAALTAIALSLGLSACGGGGDSNDEAPAVINPTSSILQGRWASTGLDPAYTAIAVPASSGANTPAVDTLWGLAQDGSTLYKLQANGADGAAATVTGKRFTLGTDAVAAVTPGSYSVSSTTGTQLTLQSALGASATFTRSDVMSTPLRADQANGSWRAALGSIEVSWTVQSAGIANNLTGTSTSGCTYSGASTVVASQSLYQVSFEENCAGTTQRFSGIATISGDDSRLTVVATNADESRGVALLFARQP</sequence>
<dbReference type="PROSITE" id="PS51257">
    <property type="entry name" value="PROKAR_LIPOPROTEIN"/>
    <property type="match status" value="1"/>
</dbReference>
<dbReference type="RefSeq" id="WP_382225898.1">
    <property type="nucleotide sequence ID" value="NZ_JBHTCA010000017.1"/>
</dbReference>
<name>A0ABW2QNG0_9BURK</name>
<keyword evidence="1" id="KW-0732">Signal</keyword>
<gene>
    <name evidence="2" type="ORF">ACFQPB_17180</name>
</gene>
<evidence type="ECO:0000313" key="3">
    <source>
        <dbReference type="Proteomes" id="UP001596501"/>
    </source>
</evidence>